<dbReference type="EMBL" id="MN740331">
    <property type="protein sequence ID" value="QHU00937.1"/>
    <property type="molecule type" value="Genomic_DNA"/>
</dbReference>
<feature type="region of interest" description="Disordered" evidence="2">
    <location>
        <begin position="134"/>
        <end position="153"/>
    </location>
</feature>
<organism evidence="3">
    <name type="scientific">viral metagenome</name>
    <dbReference type="NCBI Taxonomy" id="1070528"/>
    <lineage>
        <taxon>unclassified sequences</taxon>
        <taxon>metagenomes</taxon>
        <taxon>organismal metagenomes</taxon>
    </lineage>
</organism>
<accession>A0A6C0J8T7</accession>
<keyword evidence="1" id="KW-0175">Coiled coil</keyword>
<sequence length="225" mass="25679">MDYENTQIRFPTLSEFNENLKSSIDDSIRKIILKLLHSIAQGEDLSVDYLISTYGNILDNITIDSVVRKQRKTIPSDNRCLAKINNNRQCSRKRKGVQYCGGHIERRPHGEFNDNTHQKNIDTKKNVSIIRKDSTGTEDHIDEDVNDNIDEDVNDNIDEDVNDNIDEAVNDNIDEAVNDNIDEAVNDNIDEAVNDNIDDVNDNIDDVNNNIDDVKNNKDMFNDSV</sequence>
<dbReference type="AlphaFoldDB" id="A0A6C0J8T7"/>
<evidence type="ECO:0000313" key="3">
    <source>
        <dbReference type="EMBL" id="QHU00937.1"/>
    </source>
</evidence>
<name>A0A6C0J8T7_9ZZZZ</name>
<reference evidence="3" key="1">
    <citation type="journal article" date="2020" name="Nature">
        <title>Giant virus diversity and host interactions through global metagenomics.</title>
        <authorList>
            <person name="Schulz F."/>
            <person name="Roux S."/>
            <person name="Paez-Espino D."/>
            <person name="Jungbluth S."/>
            <person name="Walsh D.A."/>
            <person name="Denef V.J."/>
            <person name="McMahon K.D."/>
            <person name="Konstantinidis K.T."/>
            <person name="Eloe-Fadrosh E.A."/>
            <person name="Kyrpides N.C."/>
            <person name="Woyke T."/>
        </authorList>
    </citation>
    <scope>NUCLEOTIDE SEQUENCE</scope>
    <source>
        <strain evidence="3">GVMAG-M-3300025860-20</strain>
    </source>
</reference>
<feature type="coiled-coil region" evidence="1">
    <location>
        <begin position="190"/>
        <end position="224"/>
    </location>
</feature>
<evidence type="ECO:0000256" key="1">
    <source>
        <dbReference type="SAM" id="Coils"/>
    </source>
</evidence>
<proteinExistence type="predicted"/>
<feature type="compositionally biased region" description="Acidic residues" evidence="2">
    <location>
        <begin position="140"/>
        <end position="153"/>
    </location>
</feature>
<evidence type="ECO:0000256" key="2">
    <source>
        <dbReference type="SAM" id="MobiDB-lite"/>
    </source>
</evidence>
<protein>
    <submittedName>
        <fullName evidence="3">Uncharacterized protein</fullName>
    </submittedName>
</protein>